<dbReference type="SUPFAM" id="SSF46785">
    <property type="entry name" value="Winged helix' DNA-binding domain"/>
    <property type="match status" value="1"/>
</dbReference>
<dbReference type="InterPro" id="IPR036390">
    <property type="entry name" value="WH_DNA-bd_sf"/>
</dbReference>
<keyword evidence="3" id="KW-1185">Reference proteome</keyword>
<dbReference type="GO" id="GO:0003677">
    <property type="term" value="F:DNA binding"/>
    <property type="evidence" value="ECO:0007669"/>
    <property type="project" value="UniProtKB-KW"/>
</dbReference>
<dbReference type="Gene3D" id="1.10.10.10">
    <property type="entry name" value="Winged helix-like DNA-binding domain superfamily/Winged helix DNA-binding domain"/>
    <property type="match status" value="1"/>
</dbReference>
<dbReference type="InterPro" id="IPR036388">
    <property type="entry name" value="WH-like_DNA-bd_sf"/>
</dbReference>
<proteinExistence type="predicted"/>
<evidence type="ECO:0000313" key="3">
    <source>
        <dbReference type="Proteomes" id="UP000184076"/>
    </source>
</evidence>
<dbReference type="GO" id="GO:0003700">
    <property type="term" value="F:DNA-binding transcription factor activity"/>
    <property type="evidence" value="ECO:0007669"/>
    <property type="project" value="TreeGrafter"/>
</dbReference>
<dbReference type="InterPro" id="IPR000944">
    <property type="entry name" value="Tscrpt_reg_Rrf2"/>
</dbReference>
<dbReference type="Proteomes" id="UP000184076">
    <property type="component" value="Unassembled WGS sequence"/>
</dbReference>
<dbReference type="PANTHER" id="PTHR33221:SF5">
    <property type="entry name" value="HTH-TYPE TRANSCRIPTIONAL REGULATOR ISCR"/>
    <property type="match status" value="1"/>
</dbReference>
<reference evidence="3" key="1">
    <citation type="submission" date="2016-11" db="EMBL/GenBank/DDBJ databases">
        <authorList>
            <person name="Varghese N."/>
            <person name="Submissions S."/>
        </authorList>
    </citation>
    <scope>NUCLEOTIDE SEQUENCE [LARGE SCALE GENOMIC DNA]</scope>
    <source>
        <strain evidence="3">DSM 9756</strain>
    </source>
</reference>
<dbReference type="STRING" id="1121391.SAMN02745206_01878"/>
<dbReference type="GO" id="GO:0005829">
    <property type="term" value="C:cytosol"/>
    <property type="evidence" value="ECO:0007669"/>
    <property type="project" value="TreeGrafter"/>
</dbReference>
<sequence>MVKLSTKSRYGTRLVLDMARYYGEGPVQLADIAARQQVSVKYLEQIVIPLKRAGIVESLRGARGGHFLLVDPREITVGRIVCLLEGDQWLVHCTNDPGSCDRASSCVTRIVWQEAANAMLEKLSSYTFQDLLDMEDALASEKARSHVQTRDKGPFRESAECGCA</sequence>
<evidence type="ECO:0000313" key="2">
    <source>
        <dbReference type="EMBL" id="SHF38378.1"/>
    </source>
</evidence>
<dbReference type="PROSITE" id="PS51197">
    <property type="entry name" value="HTH_RRF2_2"/>
    <property type="match status" value="1"/>
</dbReference>
<organism evidence="2 3">
    <name type="scientific">Desulfacinum infernum DSM 9756</name>
    <dbReference type="NCBI Taxonomy" id="1121391"/>
    <lineage>
        <taxon>Bacteria</taxon>
        <taxon>Pseudomonadati</taxon>
        <taxon>Thermodesulfobacteriota</taxon>
        <taxon>Syntrophobacteria</taxon>
        <taxon>Syntrophobacterales</taxon>
        <taxon>Syntrophobacteraceae</taxon>
        <taxon>Desulfacinum</taxon>
    </lineage>
</organism>
<keyword evidence="1" id="KW-0238">DNA-binding</keyword>
<dbReference type="EMBL" id="FQVB01000016">
    <property type="protein sequence ID" value="SHF38378.1"/>
    <property type="molecule type" value="Genomic_DNA"/>
</dbReference>
<dbReference type="Pfam" id="PF02082">
    <property type="entry name" value="Rrf2"/>
    <property type="match status" value="1"/>
</dbReference>
<accession>A0A1M5B7F9</accession>
<dbReference type="NCBIfam" id="TIGR00738">
    <property type="entry name" value="rrf2_super"/>
    <property type="match status" value="1"/>
</dbReference>
<name>A0A1M5B7F9_9BACT</name>
<dbReference type="RefSeq" id="WP_218588413.1">
    <property type="nucleotide sequence ID" value="NZ_FQVB01000016.1"/>
</dbReference>
<gene>
    <name evidence="2" type="ORF">SAMN02745206_01878</name>
</gene>
<dbReference type="PANTHER" id="PTHR33221">
    <property type="entry name" value="WINGED HELIX-TURN-HELIX TRANSCRIPTIONAL REGULATOR, RRF2 FAMILY"/>
    <property type="match status" value="1"/>
</dbReference>
<dbReference type="AlphaFoldDB" id="A0A1M5B7F9"/>
<protein>
    <submittedName>
        <fullName evidence="2">Transcriptional regulator, BadM/Rrf2 family</fullName>
    </submittedName>
</protein>
<evidence type="ECO:0000256" key="1">
    <source>
        <dbReference type="ARBA" id="ARBA00023125"/>
    </source>
</evidence>